<protein>
    <submittedName>
        <fullName evidence="3">YcxB family protein</fullName>
    </submittedName>
</protein>
<evidence type="ECO:0000313" key="3">
    <source>
        <dbReference type="EMBL" id="MDT7830118.1"/>
    </source>
</evidence>
<dbReference type="InterPro" id="IPR025588">
    <property type="entry name" value="YcxB-like_C"/>
</dbReference>
<evidence type="ECO:0000256" key="1">
    <source>
        <dbReference type="SAM" id="Phobius"/>
    </source>
</evidence>
<evidence type="ECO:0000259" key="2">
    <source>
        <dbReference type="Pfam" id="PF14317"/>
    </source>
</evidence>
<proteinExistence type="predicted"/>
<dbReference type="Pfam" id="PF14317">
    <property type="entry name" value="YcxB"/>
    <property type="match status" value="1"/>
</dbReference>
<evidence type="ECO:0000313" key="4">
    <source>
        <dbReference type="Proteomes" id="UP001250656"/>
    </source>
</evidence>
<sequence length="179" mass="21032">MDLSYTLIEEDYLQQQLYYFSTNPDAKKMRKKAWLAAIIAFIVIDILLYMYADTFTVYFFTAVALLCIVAFPFFHKHRLKQTYRKSVRDIYKNNFGKEIHLSFNENQLEITGSTGESKINYTALEKIVEIGSHYFLVFKTGMQLIIPKNEVNNTAVATELEKLAVQQKVPFSRELDWKW</sequence>
<feature type="domain" description="YcxB-like C-terminal" evidence="2">
    <location>
        <begin position="103"/>
        <end position="155"/>
    </location>
</feature>
<organism evidence="3 4">
    <name type="scientific">Pricia mediterranea</name>
    <dbReference type="NCBI Taxonomy" id="3076079"/>
    <lineage>
        <taxon>Bacteria</taxon>
        <taxon>Pseudomonadati</taxon>
        <taxon>Bacteroidota</taxon>
        <taxon>Flavobacteriia</taxon>
        <taxon>Flavobacteriales</taxon>
        <taxon>Flavobacteriaceae</taxon>
        <taxon>Pricia</taxon>
    </lineage>
</organism>
<keyword evidence="4" id="KW-1185">Reference proteome</keyword>
<keyword evidence="1" id="KW-0472">Membrane</keyword>
<name>A0ABU3L974_9FLAO</name>
<dbReference type="EMBL" id="JAVTTP010000001">
    <property type="protein sequence ID" value="MDT7830118.1"/>
    <property type="molecule type" value="Genomic_DNA"/>
</dbReference>
<gene>
    <name evidence="3" type="ORF">RQM65_15730</name>
</gene>
<dbReference type="Proteomes" id="UP001250656">
    <property type="component" value="Unassembled WGS sequence"/>
</dbReference>
<keyword evidence="1" id="KW-1133">Transmembrane helix</keyword>
<keyword evidence="1" id="KW-0812">Transmembrane</keyword>
<comment type="caution">
    <text evidence="3">The sequence shown here is derived from an EMBL/GenBank/DDBJ whole genome shotgun (WGS) entry which is preliminary data.</text>
</comment>
<feature type="transmembrane region" description="Helical" evidence="1">
    <location>
        <begin position="33"/>
        <end position="51"/>
    </location>
</feature>
<accession>A0ABU3L974</accession>
<feature type="transmembrane region" description="Helical" evidence="1">
    <location>
        <begin position="57"/>
        <end position="75"/>
    </location>
</feature>
<reference evidence="3 4" key="1">
    <citation type="submission" date="2023-09" db="EMBL/GenBank/DDBJ databases">
        <title>Novel taxa isolated from Blanes Bay.</title>
        <authorList>
            <person name="Rey-Velasco X."/>
            <person name="Lucena T."/>
        </authorList>
    </citation>
    <scope>NUCLEOTIDE SEQUENCE [LARGE SCALE GENOMIC DNA]</scope>
    <source>
        <strain evidence="3 4">S334</strain>
    </source>
</reference>
<dbReference type="RefSeq" id="WP_314016373.1">
    <property type="nucleotide sequence ID" value="NZ_JAVTTP010000001.1"/>
</dbReference>